<comment type="domain">
    <text evidence="5">Consists of three domains, a large central CORE domain and two small peripheral domains, NMPbind and LID, which undergo movements during catalysis. The LID domain closes over the site of phosphoryl transfer upon ATP binding. Assembling and dissambling the active center during each catalytic cycle provides an effective means to prevent ATP hydrolysis. Some bacteria have evolved a zinc-coordinating structure that stabilizes the LID domain.</text>
</comment>
<dbReference type="CDD" id="cd01428">
    <property type="entry name" value="ADK"/>
    <property type="match status" value="1"/>
</dbReference>
<protein>
    <recommendedName>
        <fullName evidence="5 7">Adenylate kinase</fullName>
        <shortName evidence="5">AK</shortName>
        <ecNumber evidence="5 7">2.7.4.3</ecNumber>
    </recommendedName>
    <alternativeName>
        <fullName evidence="5">ATP-AMP transphosphorylase</fullName>
    </alternativeName>
    <alternativeName>
        <fullName evidence="5">ATP:AMP phosphotransferase</fullName>
    </alternativeName>
    <alternativeName>
        <fullName evidence="5">Adenylate monophosphate kinase</fullName>
    </alternativeName>
</protein>
<comment type="function">
    <text evidence="5">Catalyzes the reversible transfer of the terminal phosphate group between ATP and AMP. Plays an important role in cellular energy homeostasis and in adenine nucleotide metabolism.</text>
</comment>
<evidence type="ECO:0000256" key="6">
    <source>
        <dbReference type="RuleBase" id="RU003330"/>
    </source>
</evidence>
<dbReference type="HAMAP" id="MF_00235">
    <property type="entry name" value="Adenylate_kinase_Adk"/>
    <property type="match status" value="1"/>
</dbReference>
<keyword evidence="5" id="KW-0862">Zinc</keyword>
<keyword evidence="1 5" id="KW-0808">Transferase</keyword>
<dbReference type="EC" id="2.7.4.3" evidence="5 7"/>
<evidence type="ECO:0000313" key="9">
    <source>
        <dbReference type="EMBL" id="RKN58724.1"/>
    </source>
</evidence>
<evidence type="ECO:0000256" key="3">
    <source>
        <dbReference type="ARBA" id="ARBA00022741"/>
    </source>
</evidence>
<proteinExistence type="inferred from homology"/>
<dbReference type="OrthoDB" id="9805030at2"/>
<evidence type="ECO:0000256" key="7">
    <source>
        <dbReference type="RuleBase" id="RU003331"/>
    </source>
</evidence>
<keyword evidence="4 5" id="KW-0418">Kinase</keyword>
<feature type="binding site" evidence="5">
    <location>
        <position position="125"/>
    </location>
    <ligand>
        <name>ATP</name>
        <dbReference type="ChEBI" id="CHEBI:30616"/>
    </ligand>
</feature>
<comment type="pathway">
    <text evidence="5">Purine metabolism; AMP biosynthesis via salvage pathway; AMP from ADP: step 1/1.</text>
</comment>
<dbReference type="Gene3D" id="3.40.50.300">
    <property type="entry name" value="P-loop containing nucleotide triphosphate hydrolases"/>
    <property type="match status" value="1"/>
</dbReference>
<evidence type="ECO:0000256" key="5">
    <source>
        <dbReference type="HAMAP-Rule" id="MF_00235"/>
    </source>
</evidence>
<comment type="similarity">
    <text evidence="5 6">Belongs to the adenylate kinase family.</text>
</comment>
<sequence>MALAVTRLVLIGPPGAETAEVAGRLAGGLGLPLISMRDAVQSGMRAGSELRDDLRRFMGAEQVPPLELVAAIVLRRLGEPDVVGGFVWWTESPVLPVLRSLETLMIQMVELVLSDAEATRRLTGRRLCRGCGEVWHVESSPTLVEGVCDRCGSELFHREDDFPAAVAHQLSVYHKHSAPVLAVYRVAGLLISVDATRPTEEIANELTSRLARS</sequence>
<dbReference type="AlphaFoldDB" id="A0A3B0AEH3"/>
<keyword evidence="5 7" id="KW-0067">ATP-binding</keyword>
<dbReference type="Pfam" id="PF05191">
    <property type="entry name" value="ADK_lid"/>
    <property type="match status" value="1"/>
</dbReference>
<feature type="region of interest" description="NMP" evidence="5">
    <location>
        <begin position="35"/>
        <end position="64"/>
    </location>
</feature>
<name>A0A3B0AEH3_9ACTN</name>
<comment type="subunit">
    <text evidence="5 7">Monomer.</text>
</comment>
<dbReference type="InterPro" id="IPR000850">
    <property type="entry name" value="Adenylat/UMP-CMP_kin"/>
</dbReference>
<feature type="domain" description="Adenylate kinase active site lid" evidence="8">
    <location>
        <begin position="125"/>
        <end position="160"/>
    </location>
</feature>
<reference evidence="9 10" key="1">
    <citation type="journal article" date="2015" name="Int. J. Syst. Evol. Microbiol.">
        <title>Micromonospora costi sp. nov., isolated from a leaf of Costus speciosus.</title>
        <authorList>
            <person name="Thawai C."/>
        </authorList>
    </citation>
    <scope>NUCLEOTIDE SEQUENCE [LARGE SCALE GENOMIC DNA]</scope>
    <source>
        <strain evidence="9 10">CS1-12</strain>
    </source>
</reference>
<dbReference type="GO" id="GO:0004017">
    <property type="term" value="F:AMP kinase activity"/>
    <property type="evidence" value="ECO:0007669"/>
    <property type="project" value="UniProtKB-UniRule"/>
</dbReference>
<evidence type="ECO:0000313" key="10">
    <source>
        <dbReference type="Proteomes" id="UP000279968"/>
    </source>
</evidence>
<dbReference type="RefSeq" id="WP_120778883.1">
    <property type="nucleotide sequence ID" value="NZ_JBHLUP010000009.1"/>
</dbReference>
<evidence type="ECO:0000256" key="4">
    <source>
        <dbReference type="ARBA" id="ARBA00022777"/>
    </source>
</evidence>
<dbReference type="UniPathway" id="UPA00588">
    <property type="reaction ID" value="UER00649"/>
</dbReference>
<feature type="region of interest" description="LID" evidence="5">
    <location>
        <begin position="124"/>
        <end position="161"/>
    </location>
</feature>
<feature type="binding site" evidence="5">
    <location>
        <position position="151"/>
    </location>
    <ligand>
        <name>Zn(2+)</name>
        <dbReference type="ChEBI" id="CHEBI:29105"/>
        <note>structural</note>
    </ligand>
</feature>
<feature type="binding site" evidence="5">
    <location>
        <position position="131"/>
    </location>
    <ligand>
        <name>Zn(2+)</name>
        <dbReference type="ChEBI" id="CHEBI:29105"/>
        <note>structural</note>
    </ligand>
</feature>
<accession>A0A3B0AEH3</accession>
<dbReference type="Pfam" id="PF00406">
    <property type="entry name" value="ADK"/>
    <property type="match status" value="1"/>
</dbReference>
<dbReference type="SUPFAM" id="SSF52540">
    <property type="entry name" value="P-loop containing nucleoside triphosphate hydrolases"/>
    <property type="match status" value="1"/>
</dbReference>
<keyword evidence="5" id="KW-0479">Metal-binding</keyword>
<feature type="binding site" evidence="5">
    <location>
        <position position="158"/>
    </location>
    <ligand>
        <name>AMP</name>
        <dbReference type="ChEBI" id="CHEBI:456215"/>
    </ligand>
</feature>
<dbReference type="PANTHER" id="PTHR23359">
    <property type="entry name" value="NUCLEOTIDE KINASE"/>
    <property type="match status" value="1"/>
</dbReference>
<evidence type="ECO:0000256" key="1">
    <source>
        <dbReference type="ARBA" id="ARBA00022679"/>
    </source>
</evidence>
<keyword evidence="2 5" id="KW-0545">Nucleotide biosynthesis</keyword>
<keyword evidence="3 5" id="KW-0547">Nucleotide-binding</keyword>
<comment type="subcellular location">
    <subcellularLocation>
        <location evidence="5 7">Cytoplasm</location>
    </subcellularLocation>
</comment>
<evidence type="ECO:0000259" key="8">
    <source>
        <dbReference type="Pfam" id="PF05191"/>
    </source>
</evidence>
<feature type="binding site" evidence="5">
    <location>
        <position position="148"/>
    </location>
    <ligand>
        <name>Zn(2+)</name>
        <dbReference type="ChEBI" id="CHEBI:29105"/>
        <note>structural</note>
    </ligand>
</feature>
<dbReference type="InterPro" id="IPR027417">
    <property type="entry name" value="P-loop_NTPase"/>
</dbReference>
<dbReference type="EMBL" id="RBAN01000001">
    <property type="protein sequence ID" value="RKN58724.1"/>
    <property type="molecule type" value="Genomic_DNA"/>
</dbReference>
<dbReference type="PRINTS" id="PR00094">
    <property type="entry name" value="ADENYLTKNASE"/>
</dbReference>
<comment type="caution">
    <text evidence="9">The sequence shown here is derived from an EMBL/GenBank/DDBJ whole genome shotgun (WGS) entry which is preliminary data.</text>
</comment>
<feature type="binding site" evidence="5">
    <location>
        <position position="197"/>
    </location>
    <ligand>
        <name>ATP</name>
        <dbReference type="ChEBI" id="CHEBI:30616"/>
    </ligand>
</feature>
<keyword evidence="5" id="KW-0963">Cytoplasm</keyword>
<comment type="catalytic activity">
    <reaction evidence="5 7">
        <text>AMP + ATP = 2 ADP</text>
        <dbReference type="Rhea" id="RHEA:12973"/>
        <dbReference type="ChEBI" id="CHEBI:30616"/>
        <dbReference type="ChEBI" id="CHEBI:456215"/>
        <dbReference type="ChEBI" id="CHEBI:456216"/>
        <dbReference type="EC" id="2.7.4.3"/>
    </reaction>
</comment>
<dbReference type="GO" id="GO:0044209">
    <property type="term" value="P:AMP salvage"/>
    <property type="evidence" value="ECO:0007669"/>
    <property type="project" value="UniProtKB-UniRule"/>
</dbReference>
<dbReference type="GO" id="GO:0008270">
    <property type="term" value="F:zinc ion binding"/>
    <property type="evidence" value="ECO:0007669"/>
    <property type="project" value="UniProtKB-UniRule"/>
</dbReference>
<dbReference type="GO" id="GO:0005737">
    <property type="term" value="C:cytoplasm"/>
    <property type="evidence" value="ECO:0007669"/>
    <property type="project" value="UniProtKB-SubCell"/>
</dbReference>
<dbReference type="InterPro" id="IPR007862">
    <property type="entry name" value="Adenylate_kinase_lid-dom"/>
</dbReference>
<gene>
    <name evidence="5" type="primary">adk</name>
    <name evidence="9" type="ORF">D7193_09415</name>
</gene>
<organism evidence="9 10">
    <name type="scientific">Micromonospora costi</name>
    <dbReference type="NCBI Taxonomy" id="1530042"/>
    <lineage>
        <taxon>Bacteria</taxon>
        <taxon>Bacillati</taxon>
        <taxon>Actinomycetota</taxon>
        <taxon>Actinomycetes</taxon>
        <taxon>Micromonosporales</taxon>
        <taxon>Micromonosporaceae</taxon>
        <taxon>Micromonospora</taxon>
    </lineage>
</organism>
<comment type="caution">
    <text evidence="5">Lacks conserved residue(s) required for the propagation of feature annotation.</text>
</comment>
<feature type="binding site" evidence="5">
    <location>
        <position position="37"/>
    </location>
    <ligand>
        <name>AMP</name>
        <dbReference type="ChEBI" id="CHEBI:456215"/>
    </ligand>
</feature>
<keyword evidence="10" id="KW-1185">Reference proteome</keyword>
<dbReference type="Proteomes" id="UP000279968">
    <property type="component" value="Unassembled WGS sequence"/>
</dbReference>
<dbReference type="GO" id="GO:0005524">
    <property type="term" value="F:ATP binding"/>
    <property type="evidence" value="ECO:0007669"/>
    <property type="project" value="UniProtKB-UniRule"/>
</dbReference>
<feature type="binding site" evidence="5">
    <location>
        <position position="128"/>
    </location>
    <ligand>
        <name>Zn(2+)</name>
        <dbReference type="ChEBI" id="CHEBI:29105"/>
        <note>structural</note>
    </ligand>
</feature>
<evidence type="ECO:0000256" key="2">
    <source>
        <dbReference type="ARBA" id="ARBA00022727"/>
    </source>
</evidence>